<name>Q1MRJ3_LAWIP</name>
<feature type="transmembrane region" description="Helical" evidence="1">
    <location>
        <begin position="20"/>
        <end position="43"/>
    </location>
</feature>
<reference evidence="2 3" key="1">
    <citation type="submission" date="2005-11" db="EMBL/GenBank/DDBJ databases">
        <title>The complete genome sequence of Lawsonia intracellularis: the causative agent of proliferative enteropathy.</title>
        <authorList>
            <person name="Kaur K."/>
            <person name="Zhang Q."/>
            <person name="Beckler D."/>
            <person name="Munir S."/>
            <person name="Li L."/>
            <person name="Kinsley K."/>
            <person name="Herron L."/>
            <person name="Peterson A."/>
            <person name="May B."/>
            <person name="Singh S."/>
            <person name="Gebhart C."/>
            <person name="Kapur V."/>
        </authorList>
    </citation>
    <scope>NUCLEOTIDE SEQUENCE [LARGE SCALE GENOMIC DNA]</scope>
    <source>
        <strain evidence="2 3">PHE/MN1-00</strain>
    </source>
</reference>
<dbReference type="RefSeq" id="WP_011526412.1">
    <property type="nucleotide sequence ID" value="NC_008011.1"/>
</dbReference>
<keyword evidence="1" id="KW-1133">Transmembrane helix</keyword>
<feature type="transmembrane region" description="Helical" evidence="1">
    <location>
        <begin position="91"/>
        <end position="115"/>
    </location>
</feature>
<keyword evidence="3" id="KW-1185">Reference proteome</keyword>
<dbReference type="eggNOG" id="ENOG50312CV">
    <property type="taxonomic scope" value="Bacteria"/>
</dbReference>
<keyword evidence="1" id="KW-0812">Transmembrane</keyword>
<accession>Q1MRJ3</accession>
<dbReference type="KEGG" id="lip:LI0327"/>
<feature type="transmembrane region" description="Helical" evidence="1">
    <location>
        <begin position="55"/>
        <end position="79"/>
    </location>
</feature>
<evidence type="ECO:0000256" key="1">
    <source>
        <dbReference type="SAM" id="Phobius"/>
    </source>
</evidence>
<feature type="transmembrane region" description="Helical" evidence="1">
    <location>
        <begin position="178"/>
        <end position="203"/>
    </location>
</feature>
<evidence type="ECO:0000313" key="3">
    <source>
        <dbReference type="Proteomes" id="UP000002430"/>
    </source>
</evidence>
<protein>
    <submittedName>
        <fullName evidence="2">NA</fullName>
    </submittedName>
</protein>
<dbReference type="HOGENOM" id="CLU_058788_0_0_7"/>
<keyword evidence="1" id="KW-0472">Membrane</keyword>
<sequence length="308" mass="35084">MESYLAIEFLNKLTLSIGFPLFFLLASALLPIIVCFTIVFGIVKQSKLYIQCAYQLMYLGVILTSIFVLILLLVTGIYYSDIQHFLPIYQYIFWVTCSIFYLGFIFQLICIVLWYRLIGSPILYILLSFLSGICYSSFIIISIFLFGYIFSGDFVALERETDFSIIVGLIFPSLTSPLWLIVFITHFIEAAAAAGIALVWLWIRRNKDNFGRDYYVVAANWCGVWAAYGAWIFLISFIVFMLYNVVISLIVIGWPIATVSVGLGLISALIWTKIALSNNPMRHKLSMIFAIVFFVYSMTFGSSVVFIQ</sequence>
<feature type="transmembrane region" description="Helical" evidence="1">
    <location>
        <begin position="122"/>
        <end position="150"/>
    </location>
</feature>
<dbReference type="AlphaFoldDB" id="Q1MRJ3"/>
<feature type="transmembrane region" description="Helical" evidence="1">
    <location>
        <begin position="249"/>
        <end position="276"/>
    </location>
</feature>
<gene>
    <name evidence="2" type="ordered locus">LI0327</name>
</gene>
<feature type="transmembrane region" description="Helical" evidence="1">
    <location>
        <begin position="215"/>
        <end position="243"/>
    </location>
</feature>
<feature type="transmembrane region" description="Helical" evidence="1">
    <location>
        <begin position="288"/>
        <end position="307"/>
    </location>
</feature>
<evidence type="ECO:0000313" key="2">
    <source>
        <dbReference type="EMBL" id="CAJ54383.1"/>
    </source>
</evidence>
<dbReference type="OrthoDB" id="5471546at2"/>
<dbReference type="EMBL" id="AM180252">
    <property type="protein sequence ID" value="CAJ54383.1"/>
    <property type="molecule type" value="Genomic_DNA"/>
</dbReference>
<proteinExistence type="predicted"/>
<organism evidence="2 3">
    <name type="scientific">Lawsonia intracellularis (strain PHE/MN1-00)</name>
    <dbReference type="NCBI Taxonomy" id="363253"/>
    <lineage>
        <taxon>Bacteria</taxon>
        <taxon>Pseudomonadati</taxon>
        <taxon>Thermodesulfobacteriota</taxon>
        <taxon>Desulfovibrionia</taxon>
        <taxon>Desulfovibrionales</taxon>
        <taxon>Desulfovibrionaceae</taxon>
        <taxon>Lawsonia</taxon>
    </lineage>
</organism>
<dbReference type="Proteomes" id="UP000002430">
    <property type="component" value="Chromosome"/>
</dbReference>